<keyword evidence="4" id="KW-0378">Hydrolase</keyword>
<feature type="transmembrane region" description="Helical" evidence="1">
    <location>
        <begin position="483"/>
        <end position="503"/>
    </location>
</feature>
<feature type="transmembrane region" description="Helical" evidence="1">
    <location>
        <begin position="330"/>
        <end position="349"/>
    </location>
</feature>
<keyword evidence="2" id="KW-0732">Signal</keyword>
<dbReference type="AlphaFoldDB" id="A0A2S6N5G4"/>
<feature type="transmembrane region" description="Helical" evidence="1">
    <location>
        <begin position="425"/>
        <end position="445"/>
    </location>
</feature>
<feature type="transmembrane region" description="Helical" evidence="1">
    <location>
        <begin position="361"/>
        <end position="383"/>
    </location>
</feature>
<keyword evidence="1" id="KW-0812">Transmembrane</keyword>
<name>A0A2S6N5G4_9HYPH</name>
<dbReference type="InterPro" id="IPR050261">
    <property type="entry name" value="FrsA_esterase"/>
</dbReference>
<feature type="transmembrane region" description="Helical" evidence="1">
    <location>
        <begin position="451"/>
        <end position="471"/>
    </location>
</feature>
<dbReference type="InterPro" id="IPR029058">
    <property type="entry name" value="AB_hydrolase_fold"/>
</dbReference>
<dbReference type="SUPFAM" id="SSF53474">
    <property type="entry name" value="alpha/beta-Hydrolases"/>
    <property type="match status" value="1"/>
</dbReference>
<evidence type="ECO:0000313" key="5">
    <source>
        <dbReference type="Proteomes" id="UP000239089"/>
    </source>
</evidence>
<accession>A0A2S6N5G4</accession>
<keyword evidence="1" id="KW-0472">Membrane</keyword>
<feature type="signal peptide" evidence="2">
    <location>
        <begin position="1"/>
        <end position="27"/>
    </location>
</feature>
<evidence type="ECO:0000256" key="1">
    <source>
        <dbReference type="SAM" id="Phobius"/>
    </source>
</evidence>
<dbReference type="EMBL" id="NHSJ01000087">
    <property type="protein sequence ID" value="PPQ29838.1"/>
    <property type="molecule type" value="Genomic_DNA"/>
</dbReference>
<dbReference type="Gene3D" id="3.40.50.1820">
    <property type="entry name" value="alpha/beta hydrolase"/>
    <property type="match status" value="1"/>
</dbReference>
<dbReference type="PANTHER" id="PTHR22946:SF0">
    <property type="entry name" value="DIENELACTONE HYDROLASE DOMAIN-CONTAINING PROTEIN"/>
    <property type="match status" value="1"/>
</dbReference>
<evidence type="ECO:0000256" key="2">
    <source>
        <dbReference type="SAM" id="SignalP"/>
    </source>
</evidence>
<feature type="transmembrane region" description="Helical" evidence="1">
    <location>
        <begin position="395"/>
        <end position="413"/>
    </location>
</feature>
<gene>
    <name evidence="4" type="ORF">CCR94_14440</name>
</gene>
<keyword evidence="1" id="KW-1133">Transmembrane helix</keyword>
<sequence length="504" mass="53427">MNKRVFLVFLAAAFAIATGLWSLLAPSADLKIDHAQVDEIPVSVFRSESASPGPVIVIAHGFAGSQQLMQPAAMTLAHAGYTAVTFDFAGHGRNARPLSGGIKNHDESARLLGEEIDKMIRFGLTLPGAGPRLGLVGHSMAAILIINSAVRNDAVAGVVAFSNFGSNATASEPRNLLVIDGAWEAAALKNDALRIVAMASGAAPRERVTYGEMARGTARRLAYAEGAEHIGVIYSRDGLTEMRNWMNAVFERAESGAIDARGGGMALLFLGLVALALPLSRLLPALSPLPLGAGPGWRRQWPLTVAPALLTPLILWKAPTDFLPILLGDYLAAHFAVYGALTLLGLWLTKPPGGAGWRIPWRGRLLAALAVLAYYGLGLGLPIDTFVTSIAPSSLRWLLIPALLCCTVIYFLADEWLTSGPGAATGGYVFSKICFVVSLAIAVALNPHKLFFLVIIVPVICLFFAVFGWVSRWTYARTGDPRVAALSNAAALAWAICATFPVVS</sequence>
<dbReference type="Pfam" id="PF12146">
    <property type="entry name" value="Hydrolase_4"/>
    <property type="match status" value="1"/>
</dbReference>
<dbReference type="RefSeq" id="WP_104508547.1">
    <property type="nucleotide sequence ID" value="NZ_JACIGC010000003.1"/>
</dbReference>
<organism evidence="4 5">
    <name type="scientific">Rhodoblastus sphagnicola</name>
    <dbReference type="NCBI Taxonomy" id="333368"/>
    <lineage>
        <taxon>Bacteria</taxon>
        <taxon>Pseudomonadati</taxon>
        <taxon>Pseudomonadota</taxon>
        <taxon>Alphaproteobacteria</taxon>
        <taxon>Hyphomicrobiales</taxon>
        <taxon>Rhodoblastaceae</taxon>
        <taxon>Rhodoblastus</taxon>
    </lineage>
</organism>
<reference evidence="4 5" key="1">
    <citation type="journal article" date="2018" name="Arch. Microbiol.">
        <title>New insights into the metabolic potential of the phototrophic purple bacterium Rhodopila globiformis DSM 161(T) from its draft genome sequence and evidence for a vanadium-dependent nitrogenase.</title>
        <authorList>
            <person name="Imhoff J.F."/>
            <person name="Rahn T."/>
            <person name="Kunzel S."/>
            <person name="Neulinger S.C."/>
        </authorList>
    </citation>
    <scope>NUCLEOTIDE SEQUENCE [LARGE SCALE GENOMIC DNA]</scope>
    <source>
        <strain evidence="4 5">DSM 16996</strain>
    </source>
</reference>
<dbReference type="InterPro" id="IPR022742">
    <property type="entry name" value="Hydrolase_4"/>
</dbReference>
<dbReference type="OrthoDB" id="504769at2"/>
<protein>
    <submittedName>
        <fullName evidence="4">Alpha/beta hydrolase</fullName>
    </submittedName>
</protein>
<feature type="chain" id="PRO_5018274994" evidence="2">
    <location>
        <begin position="28"/>
        <end position="504"/>
    </location>
</feature>
<evidence type="ECO:0000259" key="3">
    <source>
        <dbReference type="Pfam" id="PF12146"/>
    </source>
</evidence>
<comment type="caution">
    <text evidence="4">The sequence shown here is derived from an EMBL/GenBank/DDBJ whole genome shotgun (WGS) entry which is preliminary data.</text>
</comment>
<proteinExistence type="predicted"/>
<feature type="transmembrane region" description="Helical" evidence="1">
    <location>
        <begin position="262"/>
        <end position="280"/>
    </location>
</feature>
<evidence type="ECO:0000313" key="4">
    <source>
        <dbReference type="EMBL" id="PPQ29838.1"/>
    </source>
</evidence>
<feature type="domain" description="Serine aminopeptidase S33" evidence="3">
    <location>
        <begin position="52"/>
        <end position="163"/>
    </location>
</feature>
<feature type="transmembrane region" description="Helical" evidence="1">
    <location>
        <begin position="301"/>
        <end position="318"/>
    </location>
</feature>
<dbReference type="GO" id="GO:0016787">
    <property type="term" value="F:hydrolase activity"/>
    <property type="evidence" value="ECO:0007669"/>
    <property type="project" value="UniProtKB-KW"/>
</dbReference>
<dbReference type="Proteomes" id="UP000239089">
    <property type="component" value="Unassembled WGS sequence"/>
</dbReference>
<dbReference type="PANTHER" id="PTHR22946">
    <property type="entry name" value="DIENELACTONE HYDROLASE DOMAIN-CONTAINING PROTEIN-RELATED"/>
    <property type="match status" value="1"/>
</dbReference>
<keyword evidence="5" id="KW-1185">Reference proteome</keyword>